<dbReference type="PANTHER" id="PTHR13140:SF498">
    <property type="entry name" value="DACHS, ISOFORM E"/>
    <property type="match status" value="1"/>
</dbReference>
<keyword evidence="2 6" id="KW-0067">ATP-binding</keyword>
<dbReference type="PROSITE" id="PS50096">
    <property type="entry name" value="IQ"/>
    <property type="match status" value="1"/>
</dbReference>
<dbReference type="GO" id="GO:0016459">
    <property type="term" value="C:myosin complex"/>
    <property type="evidence" value="ECO:0007669"/>
    <property type="project" value="UniProtKB-KW"/>
</dbReference>
<dbReference type="Gene3D" id="1.20.120.720">
    <property type="entry name" value="Myosin VI head, motor domain, U50 subdomain"/>
    <property type="match status" value="1"/>
</dbReference>
<dbReference type="eggNOG" id="KOG0160">
    <property type="taxonomic scope" value="Eukaryota"/>
</dbReference>
<reference evidence="9" key="2">
    <citation type="submission" date="2007-04" db="EMBL/GenBank/DDBJ databases">
        <title>The genome of the human body louse.</title>
        <authorList>
            <consortium name="The Human Body Louse Genome Consortium"/>
            <person name="Kirkness E."/>
            <person name="Walenz B."/>
            <person name="Hass B."/>
            <person name="Bruggner R."/>
            <person name="Strausberg R."/>
        </authorList>
    </citation>
    <scope>NUCLEOTIDE SEQUENCE</scope>
    <source>
        <strain evidence="9">USDA</strain>
    </source>
</reference>
<evidence type="ECO:0000256" key="4">
    <source>
        <dbReference type="ARBA" id="ARBA00023175"/>
    </source>
</evidence>
<dbReference type="HOGENOM" id="CLU_000192_7_1_1"/>
<dbReference type="Gene3D" id="1.10.10.820">
    <property type="match status" value="1"/>
</dbReference>
<organism>
    <name type="scientific">Pediculus humanus subsp. corporis</name>
    <name type="common">Body louse</name>
    <dbReference type="NCBI Taxonomy" id="121224"/>
    <lineage>
        <taxon>Eukaryota</taxon>
        <taxon>Metazoa</taxon>
        <taxon>Ecdysozoa</taxon>
        <taxon>Arthropoda</taxon>
        <taxon>Hexapoda</taxon>
        <taxon>Insecta</taxon>
        <taxon>Pterygota</taxon>
        <taxon>Neoptera</taxon>
        <taxon>Paraneoptera</taxon>
        <taxon>Psocodea</taxon>
        <taxon>Troctomorpha</taxon>
        <taxon>Phthiraptera</taxon>
        <taxon>Anoplura</taxon>
        <taxon>Pediculidae</taxon>
        <taxon>Pediculus</taxon>
    </lineage>
</organism>
<dbReference type="SUPFAM" id="SSF52540">
    <property type="entry name" value="P-loop containing nucleoside triphosphate hydrolases"/>
    <property type="match status" value="1"/>
</dbReference>
<keyword evidence="1 6" id="KW-0547">Nucleotide-binding</keyword>
<accession>E0VHC8</accession>
<feature type="region of interest" description="Actin-binding" evidence="6">
    <location>
        <begin position="656"/>
        <end position="678"/>
    </location>
</feature>
<reference evidence="9" key="1">
    <citation type="submission" date="2007-04" db="EMBL/GenBank/DDBJ databases">
        <title>Annotation of Pediculus humanus corporis strain USDA.</title>
        <authorList>
            <person name="Kirkness E."/>
            <person name="Hannick L."/>
            <person name="Hass B."/>
            <person name="Bruggner R."/>
            <person name="Lawson D."/>
            <person name="Bidwell S."/>
            <person name="Joardar V."/>
            <person name="Caler E."/>
            <person name="Walenz B."/>
            <person name="Inman J."/>
            <person name="Schobel S."/>
            <person name="Galinsky K."/>
            <person name="Amedeo P."/>
            <person name="Strausberg R."/>
        </authorList>
    </citation>
    <scope>NUCLEOTIDE SEQUENCE</scope>
    <source>
        <strain evidence="9">USDA</strain>
    </source>
</reference>
<dbReference type="AlphaFoldDB" id="E0VHC8"/>
<dbReference type="InParanoid" id="E0VHC8"/>
<dbReference type="GO" id="GO:0003774">
    <property type="term" value="F:cytoskeletal motor activity"/>
    <property type="evidence" value="ECO:0007669"/>
    <property type="project" value="UniProtKB-UniRule"/>
</dbReference>
<feature type="region of interest" description="Disordered" evidence="7">
    <location>
        <begin position="912"/>
        <end position="931"/>
    </location>
</feature>
<dbReference type="EMBL" id="DS235166">
    <property type="protein sequence ID" value="EEB12784.1"/>
    <property type="molecule type" value="Genomic_DNA"/>
</dbReference>
<dbReference type="KEGG" id="phu:Phum_PHUM205430"/>
<dbReference type="Gene3D" id="1.20.5.4820">
    <property type="match status" value="1"/>
</dbReference>
<keyword evidence="3 6" id="KW-0518">Myosin</keyword>
<evidence type="ECO:0000256" key="7">
    <source>
        <dbReference type="SAM" id="MobiDB-lite"/>
    </source>
</evidence>
<evidence type="ECO:0000259" key="8">
    <source>
        <dbReference type="PROSITE" id="PS51456"/>
    </source>
</evidence>
<dbReference type="Proteomes" id="UP000009046">
    <property type="component" value="Unassembled WGS sequence"/>
</dbReference>
<comment type="similarity">
    <text evidence="6">Belongs to the TRAFAC class myosin-kinesin ATPase superfamily. Myosin family.</text>
</comment>
<evidence type="ECO:0000256" key="6">
    <source>
        <dbReference type="PROSITE-ProRule" id="PRU00782"/>
    </source>
</evidence>
<dbReference type="Gene3D" id="1.20.58.530">
    <property type="match status" value="1"/>
</dbReference>
<dbReference type="STRING" id="121224.E0VHC8"/>
<dbReference type="OMA" id="IVHPHVN"/>
<dbReference type="InterPro" id="IPR036961">
    <property type="entry name" value="Kinesin_motor_dom_sf"/>
</dbReference>
<evidence type="ECO:0000256" key="2">
    <source>
        <dbReference type="ARBA" id="ARBA00022840"/>
    </source>
</evidence>
<dbReference type="RefSeq" id="XP_002425522.1">
    <property type="nucleotide sequence ID" value="XM_002425477.1"/>
</dbReference>
<dbReference type="InterPro" id="IPR001609">
    <property type="entry name" value="Myosin_head_motor_dom-like"/>
</dbReference>
<dbReference type="SMART" id="SM00242">
    <property type="entry name" value="MYSc"/>
    <property type="match status" value="1"/>
</dbReference>
<feature type="domain" description="Myosin motor" evidence="8">
    <location>
        <begin position="45"/>
        <end position="787"/>
    </location>
</feature>
<dbReference type="EnsemblMetazoa" id="PHUM205430-RA">
    <property type="protein sequence ID" value="PHUM205430-PA"/>
    <property type="gene ID" value="PHUM205430"/>
</dbReference>
<keyword evidence="4 6" id="KW-0505">Motor protein</keyword>
<dbReference type="PROSITE" id="PS51456">
    <property type="entry name" value="MYOSIN_MOTOR"/>
    <property type="match status" value="1"/>
</dbReference>
<dbReference type="SMART" id="SM00015">
    <property type="entry name" value="IQ"/>
    <property type="match status" value="1"/>
</dbReference>
<reference evidence="10" key="3">
    <citation type="submission" date="2020-05" db="UniProtKB">
        <authorList>
            <consortium name="EnsemblMetazoa"/>
        </authorList>
    </citation>
    <scope>IDENTIFICATION</scope>
    <source>
        <strain evidence="10">USDA</strain>
    </source>
</reference>
<evidence type="ECO:0000256" key="5">
    <source>
        <dbReference type="ARBA" id="ARBA00023203"/>
    </source>
</evidence>
<feature type="binding site" evidence="6">
    <location>
        <begin position="133"/>
        <end position="140"/>
    </location>
    <ligand>
        <name>ATP</name>
        <dbReference type="ChEBI" id="CHEBI:30616"/>
    </ligand>
</feature>
<dbReference type="PRINTS" id="PR00193">
    <property type="entry name" value="MYOSINHEAVY"/>
</dbReference>
<proteinExistence type="inferred from homology"/>
<dbReference type="VEuPathDB" id="VectorBase:PHUM205430"/>
<gene>
    <name evidence="10" type="primary">8237328</name>
    <name evidence="9" type="ORF">Phum_PHUM205430</name>
</gene>
<dbReference type="GO" id="GO:0016020">
    <property type="term" value="C:membrane"/>
    <property type="evidence" value="ECO:0007669"/>
    <property type="project" value="TreeGrafter"/>
</dbReference>
<dbReference type="GeneID" id="8237328"/>
<sequence>MNVPSYYNYTEPYKIFNQPNEKKRNTTESQNQQPPLVLKSVGLTDVQDLIHLAGPLTEDAVMKCLQARFCVSQYFTNVGSILLSVNPYMDVGNPLTLTSTRNKVLGDRLLHVVKEAVNQQSETGYPQAIILSGCSGSGKTYTSMLLLRQLFEIAGGGPETDAFKHLAAAFTVLRSLGSAKTASSSEASRIGQFIEVQVTDGALYRTKIHCYFLDQTRVIKQPPTEKNYHIFYQMLAGLTPEERTKLTLEGYTVQNLRYLQQGDLCQDTAEDAARFQAWKTCLGILGIPFVDVVRVLAAVLLLGNIAFVDSGGREVDVYGDAELKCRSWFTRSISSGFIPGSYIRTHNTLGQVVKSFCDANISNMTRDSLAKALYCRTVATIVRRANSLKRLGSTLGTLSSDSNESVHNQADVASQHASTIGTSGSKSSKSMAALNNAIRHATDGFIGILDMFGFEDPKPSQLEHLCINLCAETMQHFYNTHIFKSSIESCRDEGIRCDVEVDYVDNVPCIDLISSLRTGLLSMLDVECSVRGTAESYLSKIRVQHKQNQRLLETKQFGLRTFGIQHFAGKVVYDASEFLDTNRDIVPDDLIAVFHKQNCTFGFATHLFGSELKALYSTEKVPRGVSFRISPTSHVTDILNGDEPVSTLTQDFHTRLDNLLRTLVHARPHFVRCIRSNAAEEPNVFDRNVVMTQIRSLQVLETVNLMAGGYPHRMRFKIFVSRYKLLAPSCRLRRGEDKINEDMNTILSCLVLRPEQSTSQVSTSWAFGKRHIFLSEGARQQLEHLRSTTRHRSAVIIQANWRGWYTRRRWPALRRSLALQLNACNLSNAKNTNPANASNNASTIITNANNNSIGANLGLKQINNKNRPLIGGAGIGVRPRPQPIAGTPPPDPTDKCDQKMIQQTCTLFGLDLERPPPVPPSRPYTVTGNSKLGYPQTRVMKMSFPEGTNDPALIQGDTVLVLGASPRRGHLLVAHNNTSLHVPFQFLELKPCPFNI</sequence>
<evidence type="ECO:0000256" key="3">
    <source>
        <dbReference type="ARBA" id="ARBA00023123"/>
    </source>
</evidence>
<dbReference type="OrthoDB" id="370884at2759"/>
<dbReference type="InterPro" id="IPR027417">
    <property type="entry name" value="P-loop_NTPase"/>
</dbReference>
<keyword evidence="5 6" id="KW-0009">Actin-binding</keyword>
<dbReference type="EMBL" id="AAZO01002379">
    <property type="status" value="NOT_ANNOTATED_CDS"/>
    <property type="molecule type" value="Genomic_DNA"/>
</dbReference>
<protein>
    <submittedName>
        <fullName evidence="9 10">Myosin X, putative</fullName>
    </submittedName>
</protein>
<dbReference type="GO" id="GO:0051015">
    <property type="term" value="F:actin filament binding"/>
    <property type="evidence" value="ECO:0007669"/>
    <property type="project" value="TreeGrafter"/>
</dbReference>
<dbReference type="Gene3D" id="3.40.850.10">
    <property type="entry name" value="Kinesin motor domain"/>
    <property type="match status" value="1"/>
</dbReference>
<evidence type="ECO:0000256" key="1">
    <source>
        <dbReference type="ARBA" id="ARBA00022741"/>
    </source>
</evidence>
<name>E0VHC8_PEDHC</name>
<evidence type="ECO:0000313" key="9">
    <source>
        <dbReference type="EMBL" id="EEB12784.1"/>
    </source>
</evidence>
<dbReference type="CTD" id="8237328"/>
<keyword evidence="11" id="KW-1185">Reference proteome</keyword>
<dbReference type="FunCoup" id="E0VHC8">
    <property type="interactions" value="41"/>
</dbReference>
<dbReference type="CDD" id="cd14881">
    <property type="entry name" value="MYSc_Myo20"/>
    <property type="match status" value="1"/>
</dbReference>
<dbReference type="GO" id="GO:0007015">
    <property type="term" value="P:actin filament organization"/>
    <property type="evidence" value="ECO:0007669"/>
    <property type="project" value="TreeGrafter"/>
</dbReference>
<evidence type="ECO:0000313" key="11">
    <source>
        <dbReference type="Proteomes" id="UP000009046"/>
    </source>
</evidence>
<dbReference type="GO" id="GO:0005737">
    <property type="term" value="C:cytoplasm"/>
    <property type="evidence" value="ECO:0007669"/>
    <property type="project" value="TreeGrafter"/>
</dbReference>
<dbReference type="Pfam" id="PF00063">
    <property type="entry name" value="Myosin_head"/>
    <property type="match status" value="2"/>
</dbReference>
<dbReference type="InterPro" id="IPR036029">
    <property type="entry name" value="MYSc_Myo20"/>
</dbReference>
<dbReference type="GO" id="GO:0005524">
    <property type="term" value="F:ATP binding"/>
    <property type="evidence" value="ECO:0007669"/>
    <property type="project" value="UniProtKB-UniRule"/>
</dbReference>
<dbReference type="PANTHER" id="PTHR13140">
    <property type="entry name" value="MYOSIN"/>
    <property type="match status" value="1"/>
</dbReference>
<evidence type="ECO:0000313" key="10">
    <source>
        <dbReference type="EnsemblMetazoa" id="PHUM205430-PA"/>
    </source>
</evidence>
<dbReference type="InterPro" id="IPR000048">
    <property type="entry name" value="IQ_motif_EF-hand-BS"/>
</dbReference>